<dbReference type="InterPro" id="IPR002155">
    <property type="entry name" value="Thiolase"/>
</dbReference>
<dbReference type="Gene3D" id="3.40.47.10">
    <property type="match status" value="1"/>
</dbReference>
<dbReference type="RefSeq" id="WP_110379798.1">
    <property type="nucleotide sequence ID" value="NZ_CP029288.2"/>
</dbReference>
<proteinExistence type="predicted"/>
<dbReference type="Pfam" id="PF22691">
    <property type="entry name" value="Thiolase_C_1"/>
    <property type="match status" value="1"/>
</dbReference>
<evidence type="ECO:0000259" key="2">
    <source>
        <dbReference type="Pfam" id="PF00108"/>
    </source>
</evidence>
<organism evidence="4 5">
    <name type="scientific">Acidianus sulfidivorans JP7</name>
    <dbReference type="NCBI Taxonomy" id="619593"/>
    <lineage>
        <taxon>Archaea</taxon>
        <taxon>Thermoproteota</taxon>
        <taxon>Thermoprotei</taxon>
        <taxon>Sulfolobales</taxon>
        <taxon>Sulfolobaceae</taxon>
        <taxon>Acidianus</taxon>
    </lineage>
</organism>
<sequence length="400" mass="43865">MSRNVAIIGTGHSKFGVRTDVNLQELAWEAVKQALEEANLEQKDIEYYTLGNMGYWSSEEFPAPIVGEYAELIPKGTMRVEAACATGSAALRDAYLAVKSGEVDIAMAIGVEQMHQLETSKVVELLGRAGNYFWEFENFGPTFPGYFALYATAYMSKYGLKEEDLGEIAIKNHHYGSLNPLAHLQKEITMEEYLKSKPVAWPLKLLDCSPITDGAAVVILASEDIARKITDSPVWIVSQGVASGPANISRRNDFTSMDTTRHAAAIAYKKAKIDGEEAWKYFDLAEVHDCFTIAEILAYEDLGFAKRGEGVELARERQTYIGGRIPVNIDGGLKAKGHPIGATGISMTVSLVRELLYRAPNKGIQAEIRNGMAIAHNLGGTGHYAYVTILSTRRPEYVGG</sequence>
<feature type="domain" description="Thiolase N-terminal" evidence="2">
    <location>
        <begin position="5"/>
        <end position="224"/>
    </location>
</feature>
<protein>
    <submittedName>
        <fullName evidence="4">Thiolase domain-containing protein</fullName>
    </submittedName>
</protein>
<keyword evidence="5" id="KW-1185">Reference proteome</keyword>
<dbReference type="PIRSF" id="PIRSF000429">
    <property type="entry name" value="Ac-CoA_Ac_transf"/>
    <property type="match status" value="1"/>
</dbReference>
<dbReference type="GO" id="GO:0008299">
    <property type="term" value="P:isoprenoid biosynthetic process"/>
    <property type="evidence" value="ECO:0007669"/>
    <property type="project" value="UniProtKB-KW"/>
</dbReference>
<evidence type="ECO:0000313" key="4">
    <source>
        <dbReference type="EMBL" id="AWR96908.1"/>
    </source>
</evidence>
<evidence type="ECO:0000313" key="5">
    <source>
        <dbReference type="Proteomes" id="UP000248410"/>
    </source>
</evidence>
<dbReference type="InterPro" id="IPR016039">
    <property type="entry name" value="Thiolase-like"/>
</dbReference>
<dbReference type="PANTHER" id="PTHR42870:SF6">
    <property type="entry name" value="ACETYL-COA C-ACYLTRANSFERASE"/>
    <property type="match status" value="1"/>
</dbReference>
<dbReference type="AlphaFoldDB" id="A0A2U9ILI1"/>
<dbReference type="SUPFAM" id="SSF53901">
    <property type="entry name" value="Thiolase-like"/>
    <property type="match status" value="2"/>
</dbReference>
<accession>A0A2U9ILI1</accession>
<dbReference type="InterPro" id="IPR055140">
    <property type="entry name" value="Thiolase_C_2"/>
</dbReference>
<dbReference type="OrthoDB" id="167534at2157"/>
<keyword evidence="1" id="KW-0414">Isoprene biosynthesis</keyword>
<name>A0A2U9ILI1_9CREN</name>
<dbReference type="KEGG" id="asul:DFR86_04605"/>
<dbReference type="NCBIfam" id="NF009228">
    <property type="entry name" value="PRK12578.1"/>
    <property type="match status" value="1"/>
</dbReference>
<dbReference type="EMBL" id="CP029288">
    <property type="protein sequence ID" value="AWR96908.1"/>
    <property type="molecule type" value="Genomic_DNA"/>
</dbReference>
<dbReference type="GeneID" id="36837224"/>
<reference evidence="4 5" key="1">
    <citation type="submission" date="2018-05" db="EMBL/GenBank/DDBJ databases">
        <title>Complete Genome Sequences of Extremely Thermoacidophilic, Metal-Mobilizing Type-Strain Members of the Archaeal Family Sulfolobaceae: Acidianus brierleyi DSM-1651T, Acidianus sulfidivorans DSM-18786T, Metallosphaera hakonensis DSM-7519T, and Metallosphaera prunae DSM-10039T.</title>
        <authorList>
            <person name="Counts J.A."/>
            <person name="Kelly R.M."/>
        </authorList>
    </citation>
    <scope>NUCLEOTIDE SEQUENCE [LARGE SCALE GENOMIC DNA]</scope>
    <source>
        <strain evidence="4 5">JP7</strain>
    </source>
</reference>
<gene>
    <name evidence="4" type="ORF">DFR86_04605</name>
</gene>
<dbReference type="NCBIfam" id="NF004720">
    <property type="entry name" value="PRK06064.1"/>
    <property type="match status" value="1"/>
</dbReference>
<feature type="domain" description="Thiolase C-terminal" evidence="3">
    <location>
        <begin position="243"/>
        <end position="392"/>
    </location>
</feature>
<dbReference type="PANTHER" id="PTHR42870">
    <property type="entry name" value="ACETYL-COA C-ACETYLTRANSFERASE"/>
    <property type="match status" value="1"/>
</dbReference>
<dbReference type="CDD" id="cd00829">
    <property type="entry name" value="SCP-x_thiolase"/>
    <property type="match status" value="1"/>
</dbReference>
<dbReference type="InterPro" id="IPR020616">
    <property type="entry name" value="Thiolase_N"/>
</dbReference>
<evidence type="ECO:0000256" key="1">
    <source>
        <dbReference type="ARBA" id="ARBA00023229"/>
    </source>
</evidence>
<dbReference type="Pfam" id="PF00108">
    <property type="entry name" value="Thiolase_N"/>
    <property type="match status" value="1"/>
</dbReference>
<dbReference type="Proteomes" id="UP000248410">
    <property type="component" value="Chromosome"/>
</dbReference>
<dbReference type="GO" id="GO:0016747">
    <property type="term" value="F:acyltransferase activity, transferring groups other than amino-acyl groups"/>
    <property type="evidence" value="ECO:0007669"/>
    <property type="project" value="InterPro"/>
</dbReference>
<evidence type="ECO:0000259" key="3">
    <source>
        <dbReference type="Pfam" id="PF22691"/>
    </source>
</evidence>